<dbReference type="InterPro" id="IPR026530">
    <property type="entry name" value="PSRP"/>
</dbReference>
<comment type="function">
    <text evidence="5">Bifunctional serine/threonine kinase and phosphorylase involved in the regulation of the phosphoenolpyruvate synthase (PEPS) by catalyzing its phosphorylation/dephosphorylation.</text>
</comment>
<comment type="similarity">
    <text evidence="5">Belongs to the pyruvate, phosphate/water dikinase regulatory protein family. PSRP subfamily.</text>
</comment>
<evidence type="ECO:0000313" key="6">
    <source>
        <dbReference type="EMBL" id="WGZ89815.1"/>
    </source>
</evidence>
<evidence type="ECO:0000256" key="1">
    <source>
        <dbReference type="ARBA" id="ARBA00022527"/>
    </source>
</evidence>
<dbReference type="KEGG" id="tdu:QJT80_09905"/>
<keyword evidence="3 5" id="KW-0547">Nucleotide-binding</keyword>
<dbReference type="GO" id="GO:0016776">
    <property type="term" value="F:phosphotransferase activity, phosphate group as acceptor"/>
    <property type="evidence" value="ECO:0007669"/>
    <property type="project" value="UniProtKB-UniRule"/>
</dbReference>
<proteinExistence type="inferred from homology"/>
<dbReference type="PANTHER" id="PTHR31756:SF3">
    <property type="entry name" value="PYRUVATE, PHOSPHATE DIKINASE REGULATORY PROTEIN 1, CHLOROPLASTIC"/>
    <property type="match status" value="1"/>
</dbReference>
<evidence type="ECO:0000256" key="2">
    <source>
        <dbReference type="ARBA" id="ARBA00022679"/>
    </source>
</evidence>
<dbReference type="InterPro" id="IPR005177">
    <property type="entry name" value="Kinase-pyrophosphorylase"/>
</dbReference>
<dbReference type="PANTHER" id="PTHR31756">
    <property type="entry name" value="PYRUVATE, PHOSPHATE DIKINASE REGULATORY PROTEIN 1, CHLOROPLASTIC"/>
    <property type="match status" value="1"/>
</dbReference>
<dbReference type="EC" id="2.7.4.28" evidence="5"/>
<comment type="catalytic activity">
    <reaction evidence="5">
        <text>[pyruvate, water dikinase] + ADP = [pyruvate, water dikinase]-phosphate + AMP + H(+)</text>
        <dbReference type="Rhea" id="RHEA:46020"/>
        <dbReference type="Rhea" id="RHEA-COMP:11425"/>
        <dbReference type="Rhea" id="RHEA-COMP:11426"/>
        <dbReference type="ChEBI" id="CHEBI:15378"/>
        <dbReference type="ChEBI" id="CHEBI:43176"/>
        <dbReference type="ChEBI" id="CHEBI:68546"/>
        <dbReference type="ChEBI" id="CHEBI:456215"/>
        <dbReference type="ChEBI" id="CHEBI:456216"/>
        <dbReference type="EC" id="2.7.11.33"/>
    </reaction>
</comment>
<dbReference type="AlphaFoldDB" id="A0AA95H4X0"/>
<keyword evidence="4 5" id="KW-0418">Kinase</keyword>
<evidence type="ECO:0000256" key="5">
    <source>
        <dbReference type="HAMAP-Rule" id="MF_01062"/>
    </source>
</evidence>
<sequence length="281" mass="31586">MANETCNKQRTVFYLSDRTGITVETLGHSLLTQFDGIQWNKINIPFLDNPTRAQQVAAQINAAAIKNGCRPIVFSTLVKPEVREIIGQANCVIYDFFERFIDSMEQELGQASSHAVGRSHGVHNNASYAKRISAINFAQANDDGVSAKNFNEAEIILVGVSRSGKTPTCLYLAMQYGIYAANYPLTEEDMDSDQLPSALKPFRNKLFGLTISAEQLQRIRQERKPNSRYSSLPQCHKELQWQESLYRRLGIQYIDTTATSIEEIATTILNNSGIKRHLYGE</sequence>
<name>A0AA95H4X0_9GAMM</name>
<gene>
    <name evidence="6" type="ORF">QJT80_09905</name>
</gene>
<dbReference type="GO" id="GO:0043531">
    <property type="term" value="F:ADP binding"/>
    <property type="evidence" value="ECO:0007669"/>
    <property type="project" value="UniProtKB-UniRule"/>
</dbReference>
<dbReference type="EC" id="2.7.11.33" evidence="5"/>
<protein>
    <recommendedName>
        <fullName evidence="5">Putative phosphoenolpyruvate synthase regulatory protein</fullName>
        <shortName evidence="5">PEP synthase regulatory protein</shortName>
        <shortName evidence="5">PSRP</shortName>
        <ecNumber evidence="5">2.7.11.33</ecNumber>
        <ecNumber evidence="5">2.7.4.28</ecNumber>
    </recommendedName>
    <alternativeName>
        <fullName evidence="5">Pyruvate, water dikinase regulatory protein</fullName>
    </alternativeName>
</protein>
<accession>A0AA95H4X0</accession>
<reference evidence="6" key="2">
    <citation type="submission" date="2023-04" db="EMBL/GenBank/DDBJ databases">
        <authorList>
            <person name="Beletskiy A.V."/>
            <person name="Mardanov A.V."/>
            <person name="Ravin N.V."/>
        </authorList>
    </citation>
    <scope>NUCLEOTIDE SEQUENCE</scope>
    <source>
        <strain evidence="6">GKL-01</strain>
    </source>
</reference>
<keyword evidence="6" id="KW-0670">Pyruvate</keyword>
<comment type="catalytic activity">
    <reaction evidence="5">
        <text>[pyruvate, water dikinase]-phosphate + phosphate + H(+) = [pyruvate, water dikinase] + diphosphate</text>
        <dbReference type="Rhea" id="RHEA:48580"/>
        <dbReference type="Rhea" id="RHEA-COMP:11425"/>
        <dbReference type="Rhea" id="RHEA-COMP:11426"/>
        <dbReference type="ChEBI" id="CHEBI:15378"/>
        <dbReference type="ChEBI" id="CHEBI:33019"/>
        <dbReference type="ChEBI" id="CHEBI:43176"/>
        <dbReference type="ChEBI" id="CHEBI:43474"/>
        <dbReference type="ChEBI" id="CHEBI:68546"/>
        <dbReference type="EC" id="2.7.4.28"/>
    </reaction>
</comment>
<keyword evidence="2 5" id="KW-0808">Transferase</keyword>
<evidence type="ECO:0000256" key="3">
    <source>
        <dbReference type="ARBA" id="ARBA00022741"/>
    </source>
</evidence>
<dbReference type="EMBL" id="CP124755">
    <property type="protein sequence ID" value="WGZ89815.1"/>
    <property type="molecule type" value="Genomic_DNA"/>
</dbReference>
<evidence type="ECO:0000256" key="4">
    <source>
        <dbReference type="ARBA" id="ARBA00022777"/>
    </source>
</evidence>
<dbReference type="Proteomes" id="UP001300672">
    <property type="component" value="Chromosome"/>
</dbReference>
<dbReference type="Pfam" id="PF03618">
    <property type="entry name" value="Kinase-PPPase"/>
    <property type="match status" value="1"/>
</dbReference>
<organism evidence="6">
    <name type="scientific">Candidatus Thiocaldithrix dubininis</name>
    <dbReference type="NCBI Taxonomy" id="3080823"/>
    <lineage>
        <taxon>Bacteria</taxon>
        <taxon>Pseudomonadati</taxon>
        <taxon>Pseudomonadota</taxon>
        <taxon>Gammaproteobacteria</taxon>
        <taxon>Thiotrichales</taxon>
        <taxon>Thiotrichaceae</taxon>
        <taxon>Candidatus Thiocaldithrix</taxon>
    </lineage>
</organism>
<reference evidence="6" key="1">
    <citation type="journal article" date="2023" name="Int. J. Mol. Sci.">
        <title>Metagenomics Revealed a New Genus 'Candidatus Thiocaldithrix dubininis' gen. nov., sp. nov. and a New Species 'Candidatus Thiothrix putei' sp. nov. in the Family Thiotrichaceae, Some Members of Which Have Traits of Both Na+- and H+-Motive Energetics.</title>
        <authorList>
            <person name="Ravin N.V."/>
            <person name="Muntyan M.S."/>
            <person name="Smolyakov D.D."/>
            <person name="Rudenko T.S."/>
            <person name="Beletsky A.V."/>
            <person name="Mardanov A.V."/>
            <person name="Grabovich M.Y."/>
        </authorList>
    </citation>
    <scope>NUCLEOTIDE SEQUENCE</scope>
    <source>
        <strain evidence="6">GKL-01</strain>
    </source>
</reference>
<keyword evidence="1 5" id="KW-0723">Serine/threonine-protein kinase</keyword>
<dbReference type="GO" id="GO:0005524">
    <property type="term" value="F:ATP binding"/>
    <property type="evidence" value="ECO:0007669"/>
    <property type="project" value="InterPro"/>
</dbReference>
<dbReference type="GO" id="GO:0004674">
    <property type="term" value="F:protein serine/threonine kinase activity"/>
    <property type="evidence" value="ECO:0007669"/>
    <property type="project" value="UniProtKB-UniRule"/>
</dbReference>
<dbReference type="HAMAP" id="MF_01062">
    <property type="entry name" value="PSRP"/>
    <property type="match status" value="1"/>
</dbReference>
<dbReference type="NCBIfam" id="NF003742">
    <property type="entry name" value="PRK05339.1"/>
    <property type="match status" value="1"/>
</dbReference>
<feature type="binding site" evidence="5">
    <location>
        <begin position="159"/>
        <end position="166"/>
    </location>
    <ligand>
        <name>ADP</name>
        <dbReference type="ChEBI" id="CHEBI:456216"/>
    </ligand>
</feature>